<sequence>MAFHIVRYFQNPTVFTPPGLRVLELLYQSKNLKSFQRSSHVEHFKMAPVVTESRCFIQVESIATKDFVFTVFELNGCNPNIRAASLRLCFYANRRPDDFRISIHQTARIKTTMFKANFRISVLLFSIFAFASSLSSIHLSDNVMT</sequence>
<name>A0ABR0ALP8_9CRUS</name>
<keyword evidence="1" id="KW-0472">Membrane</keyword>
<reference evidence="2 3" key="1">
    <citation type="journal article" date="2023" name="Nucleic Acids Res.">
        <title>The hologenome of Daphnia magna reveals possible DNA methylation and microbiome-mediated evolution of the host genome.</title>
        <authorList>
            <person name="Chaturvedi A."/>
            <person name="Li X."/>
            <person name="Dhandapani V."/>
            <person name="Marshall H."/>
            <person name="Kissane S."/>
            <person name="Cuenca-Cambronero M."/>
            <person name="Asole G."/>
            <person name="Calvet F."/>
            <person name="Ruiz-Romero M."/>
            <person name="Marangio P."/>
            <person name="Guigo R."/>
            <person name="Rago D."/>
            <person name="Mirbahai L."/>
            <person name="Eastwood N."/>
            <person name="Colbourne J.K."/>
            <person name="Zhou J."/>
            <person name="Mallon E."/>
            <person name="Orsini L."/>
        </authorList>
    </citation>
    <scope>NUCLEOTIDE SEQUENCE [LARGE SCALE GENOMIC DNA]</scope>
    <source>
        <strain evidence="2">LRV0_1</strain>
    </source>
</reference>
<gene>
    <name evidence="2" type="ORF">OUZ56_015069</name>
</gene>
<evidence type="ECO:0000313" key="2">
    <source>
        <dbReference type="EMBL" id="KAK4026043.1"/>
    </source>
</evidence>
<protein>
    <submittedName>
        <fullName evidence="2">Uncharacterized protein</fullName>
    </submittedName>
</protein>
<comment type="caution">
    <text evidence="2">The sequence shown here is derived from an EMBL/GenBank/DDBJ whole genome shotgun (WGS) entry which is preliminary data.</text>
</comment>
<dbReference type="EMBL" id="JAOYFB010000038">
    <property type="protein sequence ID" value="KAK4026043.1"/>
    <property type="molecule type" value="Genomic_DNA"/>
</dbReference>
<proteinExistence type="predicted"/>
<keyword evidence="1" id="KW-0812">Transmembrane</keyword>
<accession>A0ABR0ALP8</accession>
<feature type="transmembrane region" description="Helical" evidence="1">
    <location>
        <begin position="118"/>
        <end position="139"/>
    </location>
</feature>
<evidence type="ECO:0000313" key="3">
    <source>
        <dbReference type="Proteomes" id="UP001234178"/>
    </source>
</evidence>
<dbReference type="Proteomes" id="UP001234178">
    <property type="component" value="Unassembled WGS sequence"/>
</dbReference>
<keyword evidence="3" id="KW-1185">Reference proteome</keyword>
<evidence type="ECO:0000256" key="1">
    <source>
        <dbReference type="SAM" id="Phobius"/>
    </source>
</evidence>
<keyword evidence="1" id="KW-1133">Transmembrane helix</keyword>
<organism evidence="2 3">
    <name type="scientific">Daphnia magna</name>
    <dbReference type="NCBI Taxonomy" id="35525"/>
    <lineage>
        <taxon>Eukaryota</taxon>
        <taxon>Metazoa</taxon>
        <taxon>Ecdysozoa</taxon>
        <taxon>Arthropoda</taxon>
        <taxon>Crustacea</taxon>
        <taxon>Branchiopoda</taxon>
        <taxon>Diplostraca</taxon>
        <taxon>Cladocera</taxon>
        <taxon>Anomopoda</taxon>
        <taxon>Daphniidae</taxon>
        <taxon>Daphnia</taxon>
    </lineage>
</organism>